<evidence type="ECO:0000313" key="6">
    <source>
        <dbReference type="EMBL" id="MBW3083784.1"/>
    </source>
</evidence>
<keyword evidence="4" id="KW-0804">Transcription</keyword>
<dbReference type="Proteomes" id="UP000812844">
    <property type="component" value="Unassembled WGS sequence"/>
</dbReference>
<keyword evidence="2" id="KW-0805">Transcription regulation</keyword>
<dbReference type="InterPro" id="IPR000847">
    <property type="entry name" value="LysR_HTH_N"/>
</dbReference>
<keyword evidence="7" id="KW-1185">Reference proteome</keyword>
<dbReference type="RefSeq" id="WP_219083305.1">
    <property type="nucleotide sequence ID" value="NZ_JAHBBD010000039.1"/>
</dbReference>
<evidence type="ECO:0000256" key="2">
    <source>
        <dbReference type="ARBA" id="ARBA00023015"/>
    </source>
</evidence>
<evidence type="ECO:0000313" key="7">
    <source>
        <dbReference type="Proteomes" id="UP000812844"/>
    </source>
</evidence>
<protein>
    <submittedName>
        <fullName evidence="6">LysR family transcriptional regulator</fullName>
    </submittedName>
</protein>
<comment type="similarity">
    <text evidence="1">Belongs to the LysR transcriptional regulatory family.</text>
</comment>
<dbReference type="EMBL" id="JAHBBD010000039">
    <property type="protein sequence ID" value="MBW3083784.1"/>
    <property type="molecule type" value="Genomic_DNA"/>
</dbReference>
<keyword evidence="3" id="KW-0238">DNA-binding</keyword>
<feature type="domain" description="HTH lysR-type" evidence="5">
    <location>
        <begin position="1"/>
        <end position="58"/>
    </location>
</feature>
<dbReference type="InterPro" id="IPR005119">
    <property type="entry name" value="LysR_subst-bd"/>
</dbReference>
<name>A0ABS6WB86_9BIFI</name>
<dbReference type="Pfam" id="PF00126">
    <property type="entry name" value="HTH_1"/>
    <property type="match status" value="1"/>
</dbReference>
<dbReference type="Pfam" id="PF03466">
    <property type="entry name" value="LysR_substrate"/>
    <property type="match status" value="1"/>
</dbReference>
<evidence type="ECO:0000256" key="3">
    <source>
        <dbReference type="ARBA" id="ARBA00023125"/>
    </source>
</evidence>
<dbReference type="PANTHER" id="PTHR30346">
    <property type="entry name" value="TRANSCRIPTIONAL DUAL REGULATOR HCAR-RELATED"/>
    <property type="match status" value="1"/>
</dbReference>
<gene>
    <name evidence="6" type="ORF">KIH73_10560</name>
</gene>
<evidence type="ECO:0000256" key="1">
    <source>
        <dbReference type="ARBA" id="ARBA00009437"/>
    </source>
</evidence>
<evidence type="ECO:0000259" key="5">
    <source>
        <dbReference type="PROSITE" id="PS50931"/>
    </source>
</evidence>
<evidence type="ECO:0000256" key="4">
    <source>
        <dbReference type="ARBA" id="ARBA00023163"/>
    </source>
</evidence>
<dbReference type="PROSITE" id="PS50931">
    <property type="entry name" value="HTH_LYSR"/>
    <property type="match status" value="1"/>
</dbReference>
<sequence length="297" mass="33357">MDIEQLRQFDAVAAYGTISAAADELRMPQPTLSRSIKRLEDELGHPLLRREGRHVEINETGRIALEYIRPILRDERLMREALDRIAAAANALRIGTVAPAPLWHLTALIVERFPGIMLSSETITQREIERLLMNGVIDLAISTSELRFPAFRTCRLMAEDLFVAVPPDHPFAAKPSVTLAELDGETFLLYSEIGFWRDFCNRYMPHSHFILQEDREVFRQLVATTTTPFFVTNAPYQRMDTIDANHVAVPISDDAAKAVYYLVARTDAGGGTQEVFDWVSRQTARESGAADGTAARV</sequence>
<dbReference type="CDD" id="cd05466">
    <property type="entry name" value="PBP2_LTTR_substrate"/>
    <property type="match status" value="1"/>
</dbReference>
<organism evidence="6 7">
    <name type="scientific">Bifidobacterium phasiani</name>
    <dbReference type="NCBI Taxonomy" id="2834431"/>
    <lineage>
        <taxon>Bacteria</taxon>
        <taxon>Bacillati</taxon>
        <taxon>Actinomycetota</taxon>
        <taxon>Actinomycetes</taxon>
        <taxon>Bifidobacteriales</taxon>
        <taxon>Bifidobacteriaceae</taxon>
        <taxon>Bifidobacterium</taxon>
    </lineage>
</organism>
<accession>A0ABS6WB86</accession>
<dbReference type="PANTHER" id="PTHR30346:SF28">
    <property type="entry name" value="HTH-TYPE TRANSCRIPTIONAL REGULATOR CYNR"/>
    <property type="match status" value="1"/>
</dbReference>
<comment type="caution">
    <text evidence="6">The sequence shown here is derived from an EMBL/GenBank/DDBJ whole genome shotgun (WGS) entry which is preliminary data.</text>
</comment>
<proteinExistence type="inferred from homology"/>
<reference evidence="6 7" key="1">
    <citation type="submission" date="2021-05" db="EMBL/GenBank/DDBJ databases">
        <title>Phylogenetic classification of ten novel species belonging to the genus Bifidobacterium comprising B. colchicus sp. nov., B. abeli sp. nov., B. bicoloris sp. nov., B. guerezis sp. nov., B. rosaliae sp. nov., B. santillanensis sp. nov., B. argentati sp. nov., B. amazzoni sp. nov., B. pluviali sp. nov., and B. pinnaculum sp. nov.</title>
        <authorList>
            <person name="Lugli G.A."/>
            <person name="Ruiz Garcia L."/>
            <person name="Margolles A."/>
            <person name="Ventura M."/>
        </authorList>
    </citation>
    <scope>NUCLEOTIDE SEQUENCE [LARGE SCALE GENOMIC DNA]</scope>
    <source>
        <strain evidence="6 7">6T3</strain>
    </source>
</reference>